<protein>
    <submittedName>
        <fullName evidence="1">Uncharacterized protein</fullName>
    </submittedName>
</protein>
<dbReference type="AlphaFoldDB" id="A0A015YKQ4"/>
<evidence type="ECO:0000313" key="1">
    <source>
        <dbReference type="EMBL" id="EXZ44923.1"/>
    </source>
</evidence>
<accession>A0A015YKQ4</accession>
<organism evidence="1 2">
    <name type="scientific">Bacteroides fragilis str. 2-F-2 #4</name>
    <dbReference type="NCBI Taxonomy" id="1339280"/>
    <lineage>
        <taxon>Bacteria</taxon>
        <taxon>Pseudomonadati</taxon>
        <taxon>Bacteroidota</taxon>
        <taxon>Bacteroidia</taxon>
        <taxon>Bacteroidales</taxon>
        <taxon>Bacteroidaceae</taxon>
        <taxon>Bacteroides</taxon>
    </lineage>
</organism>
<comment type="caution">
    <text evidence="1">The sequence shown here is derived from an EMBL/GenBank/DDBJ whole genome shotgun (WGS) entry which is preliminary data.</text>
</comment>
<dbReference type="EMBL" id="JGDM01000045">
    <property type="protein sequence ID" value="EXZ44923.1"/>
    <property type="molecule type" value="Genomic_DNA"/>
</dbReference>
<dbReference type="RefSeq" id="WP_005817175.1">
    <property type="nucleotide sequence ID" value="NZ_JGDM01000045.1"/>
</dbReference>
<sequence>MKKNIITISESGVVSISGNIQMQDFEIAELFGVMIPTIRSHVRAILKTGIATGDYTHRIMLVCCNFLSDCYGLDVITARAFRIQSYKTKIFRKWIMCKMTIAECQPIILQYNYQAAYLSEQN</sequence>
<proteinExistence type="predicted"/>
<evidence type="ECO:0000313" key="2">
    <source>
        <dbReference type="Proteomes" id="UP000022272"/>
    </source>
</evidence>
<dbReference type="PANTHER" id="PTHR35810">
    <property type="entry name" value="CYTOPLASMIC PROTEIN-RELATED"/>
    <property type="match status" value="1"/>
</dbReference>
<dbReference type="PATRIC" id="fig|1339280.3.peg.1760"/>
<dbReference type="PANTHER" id="PTHR35810:SF1">
    <property type="entry name" value="CYTOPLASMIC PROTEIN"/>
    <property type="match status" value="1"/>
</dbReference>
<reference evidence="1 2" key="1">
    <citation type="submission" date="2014-02" db="EMBL/GenBank/DDBJ databases">
        <authorList>
            <person name="Sears C."/>
            <person name="Carroll K."/>
            <person name="Sack B.R."/>
            <person name="Qadri F."/>
            <person name="Myers L.L."/>
            <person name="Chung G.-T."/>
            <person name="Escheverria P."/>
            <person name="Fraser C.M."/>
            <person name="Sadzewicz L."/>
            <person name="Shefchek K.A."/>
            <person name="Tallon L."/>
            <person name="Das S.P."/>
            <person name="Daugherty S."/>
            <person name="Mongodin E.F."/>
        </authorList>
    </citation>
    <scope>NUCLEOTIDE SEQUENCE [LARGE SCALE GENOMIC DNA]</scope>
    <source>
        <strain evidence="1 2">2-F-2 #4</strain>
    </source>
</reference>
<dbReference type="Proteomes" id="UP000022272">
    <property type="component" value="Unassembled WGS sequence"/>
</dbReference>
<gene>
    <name evidence="1" type="ORF">M076_1829</name>
</gene>
<name>A0A015YKQ4_BACFG</name>